<name>A0ABD1F8R6_HYPHA</name>
<evidence type="ECO:0000313" key="7">
    <source>
        <dbReference type="Proteomes" id="UP001566132"/>
    </source>
</evidence>
<dbReference type="EMBL" id="JBDJPC010000002">
    <property type="protein sequence ID" value="KAL1513986.1"/>
    <property type="molecule type" value="Genomic_DNA"/>
</dbReference>
<evidence type="ECO:0000256" key="1">
    <source>
        <dbReference type="ARBA" id="ARBA00023117"/>
    </source>
</evidence>
<evidence type="ECO:0000256" key="4">
    <source>
        <dbReference type="SAM" id="MobiDB-lite"/>
    </source>
</evidence>
<sequence>MNATTVQERLQLKREPIDKWSLREQLCLASAVARSGDQNWMSVSRALKPFGEANRPSDWFHQKNCAAQYNALLANVETPKRKKRSGLNESVVETPGECILRRLLSDREAELKTLLAEERGEYRKLQEDMKILNSGRVTEEQLDLWCKEIDEEEAKREQEALNHAKWLKQRDLRKQEIERVWRPLKSAYPTAGQKHKPESVDNFITNERENNSQTRDTNQQLISTIPVQQQTSPQKSVQYHVIQTTEESGKPALSPLLTSLLKSPSQVQVPTSILHSAITNQSGKLAVMSNSASSPTITSLLNATSTVTTPTTTHALVLDDQPLNADILDDANIKIDDLAKSMLVQDGPFPEIKKEEVDDIISEIIENNLVGDPEQHLDLDGNGEININLELDELEQEQEQEMTEEPVSQVEEAKVPSPKPEEPAHPAPATPEIDPFEFHEDPVIFNSPVKPSSLKPDNTQHTPLYQQSPVKSEETIKTPVNVEDDKKVPEVLVPVEVSTDDTKKGIKNLDEATPEIVSEQQEDEVDKQQIEDVTKLEEVKVEVEEAEEQSSTERKPSSEEKENDEASDDTKSEVVVGPKEEPKNIQTDSESKDATVLTPQPTQSESGISDFADDLYDISMEVKIDKSGKAKRDYSRTKKKEEKNFDMFLAMEKAQMDLSDDLGEFKVDKKDVTTRLRSEKQRSSSPWTEDDEDSNLKPAKRRYSTPATPLDSLPNSPASSIAFNEDDKDYKNWKKSVLLVYNRLASHKYASLFLKPITDDQATGYSATVYRRMDLQTIKKNIDTAVIRTSLEFKRDVMLMFTNAIMYNKTNDTVFNMASQMQQESIEPIEILMQAQGHADTPLRRETRTSESSCKRKRISEEPYKASKKKRDD</sequence>
<feature type="compositionally biased region" description="Basic and acidic residues" evidence="4">
    <location>
        <begin position="672"/>
        <end position="682"/>
    </location>
</feature>
<feature type="compositionally biased region" description="Polar residues" evidence="4">
    <location>
        <begin position="597"/>
        <end position="607"/>
    </location>
</feature>
<keyword evidence="1 2" id="KW-0103">Bromodomain</keyword>
<dbReference type="InterPro" id="IPR001487">
    <property type="entry name" value="Bromodomain"/>
</dbReference>
<feature type="compositionally biased region" description="Polar residues" evidence="4">
    <location>
        <begin position="455"/>
        <end position="470"/>
    </location>
</feature>
<dbReference type="PROSITE" id="PS50014">
    <property type="entry name" value="BROMODOMAIN_2"/>
    <property type="match status" value="1"/>
</dbReference>
<dbReference type="AlphaFoldDB" id="A0ABD1F8R6"/>
<feature type="region of interest" description="Disordered" evidence="4">
    <location>
        <begin position="837"/>
        <end position="873"/>
    </location>
</feature>
<dbReference type="Pfam" id="PF00439">
    <property type="entry name" value="Bromodomain"/>
    <property type="match status" value="1"/>
</dbReference>
<dbReference type="SMART" id="SM00297">
    <property type="entry name" value="BROMO"/>
    <property type="match status" value="1"/>
</dbReference>
<dbReference type="PRINTS" id="PR00503">
    <property type="entry name" value="BROMODOMAIN"/>
</dbReference>
<feature type="domain" description="Bromo" evidence="5">
    <location>
        <begin position="745"/>
        <end position="815"/>
    </location>
</feature>
<dbReference type="Gene3D" id="1.20.920.10">
    <property type="entry name" value="Bromodomain-like"/>
    <property type="match status" value="1"/>
</dbReference>
<feature type="coiled-coil region" evidence="3">
    <location>
        <begin position="108"/>
        <end position="135"/>
    </location>
</feature>
<gene>
    <name evidence="6" type="ORF">ABEB36_003317</name>
</gene>
<evidence type="ECO:0000256" key="3">
    <source>
        <dbReference type="SAM" id="Coils"/>
    </source>
</evidence>
<proteinExistence type="predicted"/>
<dbReference type="InterPro" id="IPR037966">
    <property type="entry name" value="Brd8_Bromo_dom"/>
</dbReference>
<feature type="region of interest" description="Disordered" evidence="4">
    <location>
        <begin position="396"/>
        <end position="610"/>
    </location>
</feature>
<comment type="caution">
    <text evidence="6">The sequence shown here is derived from an EMBL/GenBank/DDBJ whole genome shotgun (WGS) entry which is preliminary data.</text>
</comment>
<feature type="compositionally biased region" description="Basic and acidic residues" evidence="4">
    <location>
        <begin position="551"/>
        <end position="560"/>
    </location>
</feature>
<reference evidence="6 7" key="1">
    <citation type="submission" date="2024-05" db="EMBL/GenBank/DDBJ databases">
        <title>Genetic variation in Jamaican populations of the coffee berry borer (Hypothenemus hampei).</title>
        <authorList>
            <person name="Errbii M."/>
            <person name="Myrie A."/>
        </authorList>
    </citation>
    <scope>NUCLEOTIDE SEQUENCE [LARGE SCALE GENOMIC DNA]</scope>
    <source>
        <strain evidence="6">JA-Hopewell-2020-01-JO</strain>
        <tissue evidence="6">Whole body</tissue>
    </source>
</reference>
<feature type="region of interest" description="Disordered" evidence="4">
    <location>
        <begin position="672"/>
        <end position="718"/>
    </location>
</feature>
<dbReference type="PANTHER" id="PTHR15398:SF4">
    <property type="entry name" value="BROMODOMAIN-CONTAINING PROTEIN 8 ISOFORM X1"/>
    <property type="match status" value="1"/>
</dbReference>
<accession>A0ABD1F8R6</accession>
<evidence type="ECO:0000256" key="2">
    <source>
        <dbReference type="PROSITE-ProRule" id="PRU00035"/>
    </source>
</evidence>
<dbReference type="InterPro" id="IPR036427">
    <property type="entry name" value="Bromodomain-like_sf"/>
</dbReference>
<dbReference type="SUPFAM" id="SSF47370">
    <property type="entry name" value="Bromodomain"/>
    <property type="match status" value="1"/>
</dbReference>
<dbReference type="Proteomes" id="UP001566132">
    <property type="component" value="Unassembled WGS sequence"/>
</dbReference>
<evidence type="ECO:0000259" key="5">
    <source>
        <dbReference type="PROSITE" id="PS50014"/>
    </source>
</evidence>
<dbReference type="CDD" id="cd05507">
    <property type="entry name" value="Bromo_brd8_like"/>
    <property type="match status" value="1"/>
</dbReference>
<feature type="compositionally biased region" description="Basic and acidic residues" evidence="4">
    <location>
        <begin position="526"/>
        <end position="543"/>
    </location>
</feature>
<dbReference type="PANTHER" id="PTHR15398">
    <property type="entry name" value="BROMODOMAIN-CONTAINING PROTEIN 8"/>
    <property type="match status" value="1"/>
</dbReference>
<keyword evidence="3" id="KW-0175">Coiled coil</keyword>
<evidence type="ECO:0000313" key="6">
    <source>
        <dbReference type="EMBL" id="KAL1513986.1"/>
    </source>
</evidence>
<feature type="compositionally biased region" description="Basic and acidic residues" evidence="4">
    <location>
        <begin position="411"/>
        <end position="424"/>
    </location>
</feature>
<feature type="compositionally biased region" description="Basic and acidic residues" evidence="4">
    <location>
        <begin position="500"/>
        <end position="510"/>
    </location>
</feature>
<keyword evidence="7" id="KW-1185">Reference proteome</keyword>
<feature type="compositionally biased region" description="Basic and acidic residues" evidence="4">
    <location>
        <begin position="568"/>
        <end position="593"/>
    </location>
</feature>
<protein>
    <recommendedName>
        <fullName evidence="5">Bromo domain-containing protein</fullName>
    </recommendedName>
</protein>
<feature type="compositionally biased region" description="Basic and acidic residues" evidence="4">
    <location>
        <begin position="859"/>
        <end position="873"/>
    </location>
</feature>
<organism evidence="6 7">
    <name type="scientific">Hypothenemus hampei</name>
    <name type="common">Coffee berry borer</name>
    <dbReference type="NCBI Taxonomy" id="57062"/>
    <lineage>
        <taxon>Eukaryota</taxon>
        <taxon>Metazoa</taxon>
        <taxon>Ecdysozoa</taxon>
        <taxon>Arthropoda</taxon>
        <taxon>Hexapoda</taxon>
        <taxon>Insecta</taxon>
        <taxon>Pterygota</taxon>
        <taxon>Neoptera</taxon>
        <taxon>Endopterygota</taxon>
        <taxon>Coleoptera</taxon>
        <taxon>Polyphaga</taxon>
        <taxon>Cucujiformia</taxon>
        <taxon>Curculionidae</taxon>
        <taxon>Scolytinae</taxon>
        <taxon>Hypothenemus</taxon>
    </lineage>
</organism>